<reference evidence="1" key="2">
    <citation type="journal article" date="2015" name="Fish Shellfish Immunol.">
        <title>Early steps in the European eel (Anguilla anguilla)-Vibrio vulnificus interaction in the gills: Role of the RtxA13 toxin.</title>
        <authorList>
            <person name="Callol A."/>
            <person name="Pajuelo D."/>
            <person name="Ebbesson L."/>
            <person name="Teles M."/>
            <person name="MacKenzie S."/>
            <person name="Amaro C."/>
        </authorList>
    </citation>
    <scope>NUCLEOTIDE SEQUENCE</scope>
</reference>
<evidence type="ECO:0000313" key="1">
    <source>
        <dbReference type="EMBL" id="JAH33400.1"/>
    </source>
</evidence>
<protein>
    <submittedName>
        <fullName evidence="1">Uncharacterized protein</fullName>
    </submittedName>
</protein>
<organism evidence="1">
    <name type="scientific">Anguilla anguilla</name>
    <name type="common">European freshwater eel</name>
    <name type="synonym">Muraena anguilla</name>
    <dbReference type="NCBI Taxonomy" id="7936"/>
    <lineage>
        <taxon>Eukaryota</taxon>
        <taxon>Metazoa</taxon>
        <taxon>Chordata</taxon>
        <taxon>Craniata</taxon>
        <taxon>Vertebrata</taxon>
        <taxon>Euteleostomi</taxon>
        <taxon>Actinopterygii</taxon>
        <taxon>Neopterygii</taxon>
        <taxon>Teleostei</taxon>
        <taxon>Anguilliformes</taxon>
        <taxon>Anguillidae</taxon>
        <taxon>Anguilla</taxon>
    </lineage>
</organism>
<accession>A0A0E9RYC8</accession>
<name>A0A0E9RYC8_ANGAN</name>
<reference evidence="1" key="1">
    <citation type="submission" date="2014-11" db="EMBL/GenBank/DDBJ databases">
        <authorList>
            <person name="Amaro Gonzalez C."/>
        </authorList>
    </citation>
    <scope>NUCLEOTIDE SEQUENCE</scope>
</reference>
<dbReference type="EMBL" id="GBXM01075177">
    <property type="protein sequence ID" value="JAH33400.1"/>
    <property type="molecule type" value="Transcribed_RNA"/>
</dbReference>
<dbReference type="AlphaFoldDB" id="A0A0E9RYC8"/>
<sequence length="60" mass="7231">MLIAYFSFQVYFHSNYVEYKNKLLKGKKSKYLISLCFIYSTAWRPCQFQHFSSDLCPFSL</sequence>
<proteinExistence type="predicted"/>